<dbReference type="PANTHER" id="PTHR38674:SF1">
    <property type="entry name" value="ALKANE 1-MONOOXYGENASE 1"/>
    <property type="match status" value="1"/>
</dbReference>
<feature type="transmembrane region" description="Helical" evidence="13">
    <location>
        <begin position="206"/>
        <end position="234"/>
    </location>
</feature>
<dbReference type="CDD" id="cd03512">
    <property type="entry name" value="Alkane-hydroxylase"/>
    <property type="match status" value="1"/>
</dbReference>
<keyword evidence="5 13" id="KW-0812">Transmembrane</keyword>
<feature type="domain" description="Fatty acid desaturase" evidence="14">
    <location>
        <begin position="102"/>
        <end position="317"/>
    </location>
</feature>
<evidence type="ECO:0000256" key="1">
    <source>
        <dbReference type="ARBA" id="ARBA00004429"/>
    </source>
</evidence>
<dbReference type="GO" id="GO:0006629">
    <property type="term" value="P:lipid metabolic process"/>
    <property type="evidence" value="ECO:0007669"/>
    <property type="project" value="InterPro"/>
</dbReference>
<evidence type="ECO:0000256" key="3">
    <source>
        <dbReference type="ARBA" id="ARBA00022475"/>
    </source>
</evidence>
<keyword evidence="6" id="KW-0479">Metal-binding</keyword>
<dbReference type="EMBL" id="FOCM01000010">
    <property type="protein sequence ID" value="SEO04051.1"/>
    <property type="molecule type" value="Genomic_DNA"/>
</dbReference>
<keyword evidence="7 13" id="KW-1133">Transmembrane helix</keyword>
<keyword evidence="16" id="KW-1185">Reference proteome</keyword>
<keyword evidence="10 15" id="KW-0503">Monooxygenase</keyword>
<evidence type="ECO:0000256" key="13">
    <source>
        <dbReference type="SAM" id="Phobius"/>
    </source>
</evidence>
<dbReference type="GO" id="GO:0004497">
    <property type="term" value="F:monooxygenase activity"/>
    <property type="evidence" value="ECO:0007669"/>
    <property type="project" value="UniProtKB-KW"/>
</dbReference>
<proteinExistence type="inferred from homology"/>
<organism evidence="15 16">
    <name type="scientific">Palleronia pelagia</name>
    <dbReference type="NCBI Taxonomy" id="387096"/>
    <lineage>
        <taxon>Bacteria</taxon>
        <taxon>Pseudomonadati</taxon>
        <taxon>Pseudomonadota</taxon>
        <taxon>Alphaproteobacteria</taxon>
        <taxon>Rhodobacterales</taxon>
        <taxon>Roseobacteraceae</taxon>
        <taxon>Palleronia</taxon>
    </lineage>
</organism>
<accession>A0A1H8LFW0</accession>
<evidence type="ECO:0000256" key="10">
    <source>
        <dbReference type="ARBA" id="ARBA00023033"/>
    </source>
</evidence>
<keyword evidence="3" id="KW-1003">Cell membrane</keyword>
<feature type="region of interest" description="Disordered" evidence="12">
    <location>
        <begin position="289"/>
        <end position="309"/>
    </location>
</feature>
<dbReference type="InterPro" id="IPR005804">
    <property type="entry name" value="FA_desaturase_dom"/>
</dbReference>
<keyword evidence="4" id="KW-0997">Cell inner membrane</keyword>
<dbReference type="GO" id="GO:0005886">
    <property type="term" value="C:plasma membrane"/>
    <property type="evidence" value="ECO:0007669"/>
    <property type="project" value="UniProtKB-SubCell"/>
</dbReference>
<feature type="transmembrane region" description="Helical" evidence="13">
    <location>
        <begin position="65"/>
        <end position="86"/>
    </location>
</feature>
<dbReference type="OrthoDB" id="4759734at2"/>
<evidence type="ECO:0000256" key="9">
    <source>
        <dbReference type="ARBA" id="ARBA00023004"/>
    </source>
</evidence>
<evidence type="ECO:0000256" key="8">
    <source>
        <dbReference type="ARBA" id="ARBA00023002"/>
    </source>
</evidence>
<dbReference type="Pfam" id="PF00487">
    <property type="entry name" value="FA_desaturase"/>
    <property type="match status" value="1"/>
</dbReference>
<evidence type="ECO:0000313" key="16">
    <source>
        <dbReference type="Proteomes" id="UP000199372"/>
    </source>
</evidence>
<evidence type="ECO:0000256" key="6">
    <source>
        <dbReference type="ARBA" id="ARBA00022723"/>
    </source>
</evidence>
<evidence type="ECO:0000256" key="2">
    <source>
        <dbReference type="ARBA" id="ARBA00010823"/>
    </source>
</evidence>
<evidence type="ECO:0000256" key="12">
    <source>
        <dbReference type="SAM" id="MobiDB-lite"/>
    </source>
</evidence>
<keyword evidence="11 13" id="KW-0472">Membrane</keyword>
<sequence length="360" mass="38547">MTGARTLFFAATLGPLACLLAGLALGGLWTLVAVLSMTGVVFLFDRMIAELEMPDDAAQEFPVETGLSVALAVAHLALVPLLVAALSGPALSSGEKALSAYAAILWLGQIGNANAHELIHRPRRALAWLGRAAFIALLYGHHASAHPKVHHRWVATPLDPATARLGETFFAYAPRAWWGGFRAGHAAEARMLRARHRDAWRRHDPYLVYVGGAIACLALAAAIGGLAGVAWYVLICVGAQAQILLSDYVQHYGLTRDEIAPGRYAPVGPAHSWNAPQAYSGAMMLQAPRHSDHHAHPARPFPQLRLPDADTAPRLPRSLPIMAAVACVPPLWRRLMDPRARAWRQSAAGDAARPVAEGAA</sequence>
<evidence type="ECO:0000313" key="15">
    <source>
        <dbReference type="EMBL" id="SEO04051.1"/>
    </source>
</evidence>
<reference evidence="16" key="1">
    <citation type="submission" date="2016-10" db="EMBL/GenBank/DDBJ databases">
        <authorList>
            <person name="Varghese N."/>
            <person name="Submissions S."/>
        </authorList>
    </citation>
    <scope>NUCLEOTIDE SEQUENCE [LARGE SCALE GENOMIC DNA]</scope>
    <source>
        <strain evidence="16">DSM 26893</strain>
    </source>
</reference>
<evidence type="ECO:0000256" key="7">
    <source>
        <dbReference type="ARBA" id="ARBA00022989"/>
    </source>
</evidence>
<comment type="subcellular location">
    <subcellularLocation>
        <location evidence="1">Cell inner membrane</location>
        <topology evidence="1">Multi-pass membrane protein</topology>
    </subcellularLocation>
</comment>
<keyword evidence="8" id="KW-0560">Oxidoreductase</keyword>
<dbReference type="RefSeq" id="WP_091846597.1">
    <property type="nucleotide sequence ID" value="NZ_FOCM01000010.1"/>
</dbReference>
<protein>
    <submittedName>
        <fullName evidence="15">Alkane 1-monooxygenase</fullName>
    </submittedName>
</protein>
<dbReference type="AlphaFoldDB" id="A0A1H8LFW0"/>
<keyword evidence="9" id="KW-0408">Iron</keyword>
<evidence type="ECO:0000256" key="11">
    <source>
        <dbReference type="ARBA" id="ARBA00023136"/>
    </source>
</evidence>
<name>A0A1H8LFW0_9RHOB</name>
<comment type="similarity">
    <text evidence="2">Belongs to the fatty acid desaturase type 1 family. AlkB subfamily.</text>
</comment>
<dbReference type="Proteomes" id="UP000199372">
    <property type="component" value="Unassembled WGS sequence"/>
</dbReference>
<dbReference type="GO" id="GO:0046872">
    <property type="term" value="F:metal ion binding"/>
    <property type="evidence" value="ECO:0007669"/>
    <property type="project" value="UniProtKB-KW"/>
</dbReference>
<dbReference type="InterPro" id="IPR033885">
    <property type="entry name" value="AlkB/XylM"/>
</dbReference>
<evidence type="ECO:0000259" key="14">
    <source>
        <dbReference type="Pfam" id="PF00487"/>
    </source>
</evidence>
<dbReference type="PANTHER" id="PTHR38674">
    <property type="entry name" value="ALKANE 1-MONOOXYGENASE 1"/>
    <property type="match status" value="1"/>
</dbReference>
<evidence type="ECO:0000256" key="5">
    <source>
        <dbReference type="ARBA" id="ARBA00022692"/>
    </source>
</evidence>
<evidence type="ECO:0000256" key="4">
    <source>
        <dbReference type="ARBA" id="ARBA00022519"/>
    </source>
</evidence>
<gene>
    <name evidence="15" type="ORF">SAMN04488011_11059</name>
</gene>